<accession>A0A8H6RP49</accession>
<name>A0A8H6RP49_9PEZI</name>
<reference evidence="2" key="1">
    <citation type="submission" date="2020-04" db="EMBL/GenBank/DDBJ databases">
        <title>Draft genome resource of the tomato pathogen Pseudocercospora fuligena.</title>
        <authorList>
            <person name="Zaccaron A."/>
        </authorList>
    </citation>
    <scope>NUCLEOTIDE SEQUENCE</scope>
    <source>
        <strain evidence="2">PF001</strain>
    </source>
</reference>
<sequence length="123" mass="13769">MPFNVVDLVSSEDEIDVIRRPAPRKGRGHIIVVDSDDEDDLADSKSKPELRSAVRRAAKTTKHSLEKHVPLQVDETTEDEDDRDLCEGLTFMPDQDSSPMVDTPCSQPLVSARQNKIGRSKRT</sequence>
<feature type="compositionally biased region" description="Basic and acidic residues" evidence="1">
    <location>
        <begin position="42"/>
        <end position="52"/>
    </location>
</feature>
<evidence type="ECO:0000313" key="2">
    <source>
        <dbReference type="EMBL" id="KAF7194363.1"/>
    </source>
</evidence>
<proteinExistence type="predicted"/>
<dbReference type="EMBL" id="JABCIY010000062">
    <property type="protein sequence ID" value="KAF7194363.1"/>
    <property type="molecule type" value="Genomic_DNA"/>
</dbReference>
<evidence type="ECO:0000313" key="3">
    <source>
        <dbReference type="Proteomes" id="UP000660729"/>
    </source>
</evidence>
<dbReference type="AlphaFoldDB" id="A0A8H6RP49"/>
<keyword evidence="3" id="KW-1185">Reference proteome</keyword>
<feature type="compositionally biased region" description="Basic residues" evidence="1">
    <location>
        <begin position="53"/>
        <end position="62"/>
    </location>
</feature>
<evidence type="ECO:0000256" key="1">
    <source>
        <dbReference type="SAM" id="MobiDB-lite"/>
    </source>
</evidence>
<organism evidence="2 3">
    <name type="scientific">Pseudocercospora fuligena</name>
    <dbReference type="NCBI Taxonomy" id="685502"/>
    <lineage>
        <taxon>Eukaryota</taxon>
        <taxon>Fungi</taxon>
        <taxon>Dikarya</taxon>
        <taxon>Ascomycota</taxon>
        <taxon>Pezizomycotina</taxon>
        <taxon>Dothideomycetes</taxon>
        <taxon>Dothideomycetidae</taxon>
        <taxon>Mycosphaerellales</taxon>
        <taxon>Mycosphaerellaceae</taxon>
        <taxon>Pseudocercospora</taxon>
    </lineage>
</organism>
<protein>
    <submittedName>
        <fullName evidence="2">Uncharacterized protein</fullName>
    </submittedName>
</protein>
<feature type="compositionally biased region" description="Polar residues" evidence="1">
    <location>
        <begin position="95"/>
        <end position="114"/>
    </location>
</feature>
<dbReference type="Proteomes" id="UP000660729">
    <property type="component" value="Unassembled WGS sequence"/>
</dbReference>
<gene>
    <name evidence="2" type="ORF">HII31_04396</name>
</gene>
<feature type="region of interest" description="Disordered" evidence="1">
    <location>
        <begin position="37"/>
        <end position="123"/>
    </location>
</feature>
<comment type="caution">
    <text evidence="2">The sequence shown here is derived from an EMBL/GenBank/DDBJ whole genome shotgun (WGS) entry which is preliminary data.</text>
</comment>
<feature type="compositionally biased region" description="Acidic residues" evidence="1">
    <location>
        <begin position="75"/>
        <end position="84"/>
    </location>
</feature>